<protein>
    <recommendedName>
        <fullName evidence="5">Alanine racemase</fullName>
        <ecNumber evidence="5">5.1.1.1</ecNumber>
    </recommendedName>
</protein>
<feature type="modified residue" description="N6-(pyridoxal phosphate)lysine" evidence="5 6">
    <location>
        <position position="35"/>
    </location>
</feature>
<dbReference type="GO" id="GO:0008784">
    <property type="term" value="F:alanine racemase activity"/>
    <property type="evidence" value="ECO:0007669"/>
    <property type="project" value="UniProtKB-UniRule"/>
</dbReference>
<organism evidence="9 10">
    <name type="scientific">Solimonas terrae</name>
    <dbReference type="NCBI Taxonomy" id="1396819"/>
    <lineage>
        <taxon>Bacteria</taxon>
        <taxon>Pseudomonadati</taxon>
        <taxon>Pseudomonadota</taxon>
        <taxon>Gammaproteobacteria</taxon>
        <taxon>Nevskiales</taxon>
        <taxon>Nevskiaceae</taxon>
        <taxon>Solimonas</taxon>
    </lineage>
</organism>
<dbReference type="PROSITE" id="PS00395">
    <property type="entry name" value="ALANINE_RACEMASE"/>
    <property type="match status" value="1"/>
</dbReference>
<evidence type="ECO:0000256" key="6">
    <source>
        <dbReference type="PIRSR" id="PIRSR600821-50"/>
    </source>
</evidence>
<comment type="similarity">
    <text evidence="5">Belongs to the alanine racemase family.</text>
</comment>
<evidence type="ECO:0000256" key="3">
    <source>
        <dbReference type="ARBA" id="ARBA00022898"/>
    </source>
</evidence>
<dbReference type="InterPro" id="IPR001608">
    <property type="entry name" value="Ala_racemase_N"/>
</dbReference>
<comment type="pathway">
    <text evidence="5">Amino-acid biosynthesis; D-alanine biosynthesis; D-alanine from L-alanine: step 1/1.</text>
</comment>
<dbReference type="InterPro" id="IPR020622">
    <property type="entry name" value="Ala_racemase_pyridoxalP-BS"/>
</dbReference>
<dbReference type="EC" id="5.1.1.1" evidence="5"/>
<evidence type="ECO:0000259" key="8">
    <source>
        <dbReference type="SMART" id="SM01005"/>
    </source>
</evidence>
<feature type="active site" description="Proton acceptor; specific for L-alanine" evidence="5">
    <location>
        <position position="256"/>
    </location>
</feature>
<feature type="binding site" evidence="5 7">
    <location>
        <position position="304"/>
    </location>
    <ligand>
        <name>substrate</name>
    </ligand>
</feature>
<dbReference type="GO" id="GO:0005829">
    <property type="term" value="C:cytosol"/>
    <property type="evidence" value="ECO:0007669"/>
    <property type="project" value="TreeGrafter"/>
</dbReference>
<dbReference type="InterPro" id="IPR029066">
    <property type="entry name" value="PLP-binding_barrel"/>
</dbReference>
<proteinExistence type="inferred from homology"/>
<keyword evidence="10" id="KW-1185">Reference proteome</keyword>
<dbReference type="NCBIfam" id="TIGR00492">
    <property type="entry name" value="alr"/>
    <property type="match status" value="1"/>
</dbReference>
<dbReference type="PANTHER" id="PTHR30511">
    <property type="entry name" value="ALANINE RACEMASE"/>
    <property type="match status" value="1"/>
</dbReference>
<dbReference type="InterPro" id="IPR011079">
    <property type="entry name" value="Ala_racemase_C"/>
</dbReference>
<dbReference type="CDD" id="cd06827">
    <property type="entry name" value="PLPDE_III_AR_proteobact"/>
    <property type="match status" value="1"/>
</dbReference>
<dbReference type="PANTHER" id="PTHR30511:SF0">
    <property type="entry name" value="ALANINE RACEMASE, CATABOLIC-RELATED"/>
    <property type="match status" value="1"/>
</dbReference>
<comment type="catalytic activity">
    <reaction evidence="1 5">
        <text>L-alanine = D-alanine</text>
        <dbReference type="Rhea" id="RHEA:20249"/>
        <dbReference type="ChEBI" id="CHEBI:57416"/>
        <dbReference type="ChEBI" id="CHEBI:57972"/>
        <dbReference type="EC" id="5.1.1.1"/>
    </reaction>
</comment>
<dbReference type="Gene3D" id="3.20.20.10">
    <property type="entry name" value="Alanine racemase"/>
    <property type="match status" value="1"/>
</dbReference>
<comment type="cofactor">
    <cofactor evidence="2 5 6">
        <name>pyridoxal 5'-phosphate</name>
        <dbReference type="ChEBI" id="CHEBI:597326"/>
    </cofactor>
</comment>
<sequence>MIPRVTATVDLGCIQHNLQVVRGMAPRSRVMAAVKADAYGHGAVPVARALEAAGVDALAVACLEEAMELRQAHVVTPIALLEGVISGEEAAQAVYERLQIVVHDHWQLALLEALPDSAQLSLWFKLDSGMHRLGFPLADVPKLVEVLRRHPNWKLEGWMTHLACADEPENDFTPLQIARFDAALQGIPGPRSIANSAGIIAWPSARRDWVRPGLALYGCSPLPARSAADLDLRPAMALDSRLIAVREFAAGERVGYGGAYVCPERMPIGVVAVGYADGIHRAFANGTPMVVAGCRVPLAGRVSMDMITVDLRAVPQAAVGDPVRLWGPGLAAEEVAAYAGTLAYELFCGLTQRVHYRHLPGSQAASGLRSARGGY</sequence>
<dbReference type="GO" id="GO:0030170">
    <property type="term" value="F:pyridoxal phosphate binding"/>
    <property type="evidence" value="ECO:0007669"/>
    <property type="project" value="UniProtKB-UniRule"/>
</dbReference>
<dbReference type="Gene3D" id="2.40.37.10">
    <property type="entry name" value="Lyase, Ornithine Decarboxylase, Chain A, domain 1"/>
    <property type="match status" value="1"/>
</dbReference>
<comment type="caution">
    <text evidence="9">The sequence shown here is derived from an EMBL/GenBank/DDBJ whole genome shotgun (WGS) entry which is preliminary data.</text>
</comment>
<gene>
    <name evidence="9" type="primary">alr</name>
    <name evidence="9" type="ORF">G7Y85_03315</name>
</gene>
<dbReference type="FunFam" id="3.20.20.10:FF:000002">
    <property type="entry name" value="Alanine racemase"/>
    <property type="match status" value="1"/>
</dbReference>
<dbReference type="EMBL" id="JAAMOW010000001">
    <property type="protein sequence ID" value="NGY03781.1"/>
    <property type="molecule type" value="Genomic_DNA"/>
</dbReference>
<dbReference type="RefSeq" id="WP_166251591.1">
    <property type="nucleotide sequence ID" value="NZ_JAAMOW010000001.1"/>
</dbReference>
<dbReference type="InterPro" id="IPR009006">
    <property type="entry name" value="Ala_racemase/Decarboxylase_C"/>
</dbReference>
<dbReference type="Pfam" id="PF01168">
    <property type="entry name" value="Ala_racemase_N"/>
    <property type="match status" value="1"/>
</dbReference>
<keyword evidence="4 5" id="KW-0413">Isomerase</keyword>
<dbReference type="InterPro" id="IPR000821">
    <property type="entry name" value="Ala_racemase"/>
</dbReference>
<evidence type="ECO:0000256" key="1">
    <source>
        <dbReference type="ARBA" id="ARBA00000316"/>
    </source>
</evidence>
<dbReference type="SUPFAM" id="SSF50621">
    <property type="entry name" value="Alanine racemase C-terminal domain-like"/>
    <property type="match status" value="1"/>
</dbReference>
<dbReference type="Proteomes" id="UP000472676">
    <property type="component" value="Unassembled WGS sequence"/>
</dbReference>
<evidence type="ECO:0000313" key="9">
    <source>
        <dbReference type="EMBL" id="NGY03781.1"/>
    </source>
</evidence>
<dbReference type="GO" id="GO:0030632">
    <property type="term" value="P:D-alanine biosynthetic process"/>
    <property type="evidence" value="ECO:0007669"/>
    <property type="project" value="UniProtKB-UniRule"/>
</dbReference>
<feature type="active site" description="Proton acceptor; specific for D-alanine" evidence="5">
    <location>
        <position position="35"/>
    </location>
</feature>
<feature type="domain" description="Alanine racemase C-terminal" evidence="8">
    <location>
        <begin position="235"/>
        <end position="359"/>
    </location>
</feature>
<dbReference type="SUPFAM" id="SSF51419">
    <property type="entry name" value="PLP-binding barrel"/>
    <property type="match status" value="1"/>
</dbReference>
<dbReference type="UniPathway" id="UPA00042">
    <property type="reaction ID" value="UER00497"/>
</dbReference>
<evidence type="ECO:0000256" key="4">
    <source>
        <dbReference type="ARBA" id="ARBA00023235"/>
    </source>
</evidence>
<evidence type="ECO:0000256" key="2">
    <source>
        <dbReference type="ARBA" id="ARBA00001933"/>
    </source>
</evidence>
<comment type="function">
    <text evidence="5">Catalyzes the interconversion of L-alanine and D-alanine. May also act on other amino acids.</text>
</comment>
<keyword evidence="3 5" id="KW-0663">Pyridoxal phosphate</keyword>
<accession>A0A6M2BNI9</accession>
<dbReference type="AlphaFoldDB" id="A0A6M2BNI9"/>
<evidence type="ECO:0000256" key="5">
    <source>
        <dbReference type="HAMAP-Rule" id="MF_01201"/>
    </source>
</evidence>
<feature type="binding site" evidence="5 7">
    <location>
        <position position="132"/>
    </location>
    <ligand>
        <name>substrate</name>
    </ligand>
</feature>
<dbReference type="Pfam" id="PF00842">
    <property type="entry name" value="Ala_racemase_C"/>
    <property type="match status" value="1"/>
</dbReference>
<evidence type="ECO:0000313" key="10">
    <source>
        <dbReference type="Proteomes" id="UP000472676"/>
    </source>
</evidence>
<reference evidence="9 10" key="1">
    <citation type="journal article" date="2014" name="Int. J. Syst. Evol. Microbiol.">
        <title>Solimonas terrae sp. nov., isolated from soil.</title>
        <authorList>
            <person name="Kim S.J."/>
            <person name="Moon J.Y."/>
            <person name="Weon H.Y."/>
            <person name="Ahn J.H."/>
            <person name="Chen W.M."/>
            <person name="Kwon S.W."/>
        </authorList>
    </citation>
    <scope>NUCLEOTIDE SEQUENCE [LARGE SCALE GENOMIC DNA]</scope>
    <source>
        <strain evidence="9 10">KIS83-12</strain>
    </source>
</reference>
<dbReference type="SMART" id="SM01005">
    <property type="entry name" value="Ala_racemase_C"/>
    <property type="match status" value="1"/>
</dbReference>
<dbReference type="HAMAP" id="MF_01201">
    <property type="entry name" value="Ala_racemase"/>
    <property type="match status" value="1"/>
</dbReference>
<name>A0A6M2BNI9_9GAMM</name>
<evidence type="ECO:0000256" key="7">
    <source>
        <dbReference type="PIRSR" id="PIRSR600821-52"/>
    </source>
</evidence>
<dbReference type="PRINTS" id="PR00992">
    <property type="entry name" value="ALARACEMASE"/>
</dbReference>